<dbReference type="STRING" id="1531966.A0A0A1TIR6"/>
<name>A0A0A1TIR6_9HYPO</name>
<organism evidence="8 9">
    <name type="scientific">[Torrubiella] hemipterigena</name>
    <dbReference type="NCBI Taxonomy" id="1531966"/>
    <lineage>
        <taxon>Eukaryota</taxon>
        <taxon>Fungi</taxon>
        <taxon>Dikarya</taxon>
        <taxon>Ascomycota</taxon>
        <taxon>Pezizomycotina</taxon>
        <taxon>Sordariomycetes</taxon>
        <taxon>Hypocreomycetidae</taxon>
        <taxon>Hypocreales</taxon>
        <taxon>Clavicipitaceae</taxon>
        <taxon>Clavicipitaceae incertae sedis</taxon>
        <taxon>'Torrubiella' clade</taxon>
    </lineage>
</organism>
<evidence type="ECO:0000256" key="1">
    <source>
        <dbReference type="ARBA" id="ARBA00001954"/>
    </source>
</evidence>
<evidence type="ECO:0000256" key="5">
    <source>
        <dbReference type="ARBA" id="ARBA00023002"/>
    </source>
</evidence>
<dbReference type="InterPro" id="IPR003819">
    <property type="entry name" value="TauD/TfdA-like"/>
</dbReference>
<comment type="cofactor">
    <cofactor evidence="1">
        <name>Fe(2+)</name>
        <dbReference type="ChEBI" id="CHEBI:29033"/>
    </cofactor>
</comment>
<reference evidence="8 9" key="1">
    <citation type="journal article" date="2015" name="Genome Announc.">
        <title>Draft Genome Sequence and Gene Annotation of the Entomopathogenic Fungus Verticillium hemipterigenum.</title>
        <authorList>
            <person name="Horn F."/>
            <person name="Habel A."/>
            <person name="Scharf D.H."/>
            <person name="Dworschak J."/>
            <person name="Brakhage A.A."/>
            <person name="Guthke R."/>
            <person name="Hertweck C."/>
            <person name="Linde J."/>
        </authorList>
    </citation>
    <scope>NUCLEOTIDE SEQUENCE [LARGE SCALE GENOMIC DNA]</scope>
</reference>
<dbReference type="GO" id="GO:0046872">
    <property type="term" value="F:metal ion binding"/>
    <property type="evidence" value="ECO:0007669"/>
    <property type="project" value="UniProtKB-KW"/>
</dbReference>
<accession>A0A0A1TIR6</accession>
<protein>
    <submittedName>
        <fullName evidence="8">Putative TfdA family taurine dioxygenase</fullName>
    </submittedName>
</protein>
<dbReference type="HOGENOM" id="CLU_036005_1_0_1"/>
<gene>
    <name evidence="8" type="ORF">VHEMI06157</name>
</gene>
<dbReference type="Proteomes" id="UP000039046">
    <property type="component" value="Unassembled WGS sequence"/>
</dbReference>
<dbReference type="AlphaFoldDB" id="A0A0A1TIR6"/>
<dbReference type="Pfam" id="PF02668">
    <property type="entry name" value="TauD"/>
    <property type="match status" value="1"/>
</dbReference>
<dbReference type="Gene3D" id="3.60.130.10">
    <property type="entry name" value="Clavaminate synthase-like"/>
    <property type="match status" value="1"/>
</dbReference>
<keyword evidence="6" id="KW-0408">Iron</keyword>
<comment type="similarity">
    <text evidence="2">Belongs to the TfdA dioxygenase family.</text>
</comment>
<sequence>MAPAVTEQLQAELPVHPAKLQAQARQPVHTTGVLDTFKSFDVTPVIGREFPEAKLVDWLNAPNSDELIRDLAVTISERGVVFFRAQDDLTNDLQKELILRLGKLTGRPETSGLHIHPILNSERELGGSDPEISTISSVQHDKFYRQTNPDELSQKKQKTAQWHSDIAFEPVPADYTSLRLVQLPKTGGDTLWASGYEIYDRISEPYQKFLESLTVTFEQPGFKEVAKKSGFEIYDKPRGAPENVGDELKAIHPVVRTNPVTGWKSVFPVGGHVKHINGVTQEESTQLLDWFLDIVYKGHDLQVRFKWENPNDIAIWDNRSVFHTATFDYKGLGDRFGNRAVGLGEKPYLDPNSTSRRTALGL</sequence>
<evidence type="ECO:0000313" key="8">
    <source>
        <dbReference type="EMBL" id="CEJ90368.1"/>
    </source>
</evidence>
<dbReference type="InterPro" id="IPR042098">
    <property type="entry name" value="TauD-like_sf"/>
</dbReference>
<dbReference type="OrthoDB" id="10257314at2759"/>
<keyword evidence="5" id="KW-0560">Oxidoreductase</keyword>
<evidence type="ECO:0000256" key="6">
    <source>
        <dbReference type="ARBA" id="ARBA00023004"/>
    </source>
</evidence>
<dbReference type="GO" id="GO:0005737">
    <property type="term" value="C:cytoplasm"/>
    <property type="evidence" value="ECO:0007669"/>
    <property type="project" value="TreeGrafter"/>
</dbReference>
<evidence type="ECO:0000259" key="7">
    <source>
        <dbReference type="Pfam" id="PF02668"/>
    </source>
</evidence>
<keyword evidence="3" id="KW-0479">Metal-binding</keyword>
<evidence type="ECO:0000256" key="3">
    <source>
        <dbReference type="ARBA" id="ARBA00022723"/>
    </source>
</evidence>
<evidence type="ECO:0000256" key="4">
    <source>
        <dbReference type="ARBA" id="ARBA00022964"/>
    </source>
</evidence>
<proteinExistence type="inferred from homology"/>
<keyword evidence="4 8" id="KW-0223">Dioxygenase</keyword>
<evidence type="ECO:0000256" key="2">
    <source>
        <dbReference type="ARBA" id="ARBA00005896"/>
    </source>
</evidence>
<dbReference type="InterPro" id="IPR051323">
    <property type="entry name" value="AtsK-like"/>
</dbReference>
<dbReference type="GO" id="GO:0016706">
    <property type="term" value="F:2-oxoglutarate-dependent dioxygenase activity"/>
    <property type="evidence" value="ECO:0007669"/>
    <property type="project" value="TreeGrafter"/>
</dbReference>
<dbReference type="PANTHER" id="PTHR30468:SF10">
    <property type="entry name" value="TAUD_TFDA-LIKE DOMAIN-CONTAINING PROTEIN"/>
    <property type="match status" value="1"/>
</dbReference>
<dbReference type="FunFam" id="3.60.130.10:FF:000005">
    <property type="entry name" value="TfdA family taurine dioxygenase"/>
    <property type="match status" value="1"/>
</dbReference>
<dbReference type="PANTHER" id="PTHR30468">
    <property type="entry name" value="ALPHA-KETOGLUTARATE-DEPENDENT SULFONATE DIOXYGENASE"/>
    <property type="match status" value="1"/>
</dbReference>
<dbReference type="EMBL" id="CDHN01000003">
    <property type="protein sequence ID" value="CEJ90368.1"/>
    <property type="molecule type" value="Genomic_DNA"/>
</dbReference>
<dbReference type="SUPFAM" id="SSF51197">
    <property type="entry name" value="Clavaminate synthase-like"/>
    <property type="match status" value="1"/>
</dbReference>
<keyword evidence="9" id="KW-1185">Reference proteome</keyword>
<feature type="domain" description="TauD/TfdA-like" evidence="7">
    <location>
        <begin position="41"/>
        <end position="331"/>
    </location>
</feature>
<evidence type="ECO:0000313" key="9">
    <source>
        <dbReference type="Proteomes" id="UP000039046"/>
    </source>
</evidence>